<evidence type="ECO:0000256" key="1">
    <source>
        <dbReference type="SAM" id="Phobius"/>
    </source>
</evidence>
<dbReference type="EMBL" id="CAJHNJ030000035">
    <property type="protein sequence ID" value="CAG9128076.1"/>
    <property type="molecule type" value="Genomic_DNA"/>
</dbReference>
<sequence length="44" mass="4858">MCRNELMNQILGTLVMSNACALALWLLVEAPANRLCALALRNNK</sequence>
<keyword evidence="1" id="KW-1133">Transmembrane helix</keyword>
<gene>
    <name evidence="2" type="ORF">PLXY2_LOCUS9130</name>
</gene>
<accession>A0A8S4FI06</accession>
<dbReference type="AlphaFoldDB" id="A0A8S4FI06"/>
<evidence type="ECO:0000313" key="2">
    <source>
        <dbReference type="EMBL" id="CAG9128076.1"/>
    </source>
</evidence>
<proteinExistence type="predicted"/>
<keyword evidence="3" id="KW-1185">Reference proteome</keyword>
<organism evidence="2 3">
    <name type="scientific">Plutella xylostella</name>
    <name type="common">Diamondback moth</name>
    <name type="synonym">Plutella maculipennis</name>
    <dbReference type="NCBI Taxonomy" id="51655"/>
    <lineage>
        <taxon>Eukaryota</taxon>
        <taxon>Metazoa</taxon>
        <taxon>Ecdysozoa</taxon>
        <taxon>Arthropoda</taxon>
        <taxon>Hexapoda</taxon>
        <taxon>Insecta</taxon>
        <taxon>Pterygota</taxon>
        <taxon>Neoptera</taxon>
        <taxon>Endopterygota</taxon>
        <taxon>Lepidoptera</taxon>
        <taxon>Glossata</taxon>
        <taxon>Ditrysia</taxon>
        <taxon>Yponomeutoidea</taxon>
        <taxon>Plutellidae</taxon>
        <taxon>Plutella</taxon>
    </lineage>
</organism>
<keyword evidence="1" id="KW-0812">Transmembrane</keyword>
<reference evidence="2" key="1">
    <citation type="submission" date="2020-11" db="EMBL/GenBank/DDBJ databases">
        <authorList>
            <person name="Whiteford S."/>
        </authorList>
    </citation>
    <scope>NUCLEOTIDE SEQUENCE</scope>
</reference>
<evidence type="ECO:0000313" key="3">
    <source>
        <dbReference type="Proteomes" id="UP000653454"/>
    </source>
</evidence>
<comment type="caution">
    <text evidence="2">The sequence shown here is derived from an EMBL/GenBank/DDBJ whole genome shotgun (WGS) entry which is preliminary data.</text>
</comment>
<dbReference type="Proteomes" id="UP000653454">
    <property type="component" value="Unassembled WGS sequence"/>
</dbReference>
<name>A0A8S4FI06_PLUXY</name>
<keyword evidence="1" id="KW-0472">Membrane</keyword>
<protein>
    <submittedName>
        <fullName evidence="2">(diamondback moth) hypothetical protein</fullName>
    </submittedName>
</protein>
<feature type="transmembrane region" description="Helical" evidence="1">
    <location>
        <begin position="6"/>
        <end position="28"/>
    </location>
</feature>